<accession>A0A1N6IMH0</accession>
<keyword evidence="4" id="KW-0282">Flagellum</keyword>
<reference evidence="4 5" key="1">
    <citation type="submission" date="2016-12" db="EMBL/GenBank/DDBJ databases">
        <authorList>
            <person name="Song W.-J."/>
            <person name="Kurnit D.M."/>
        </authorList>
    </citation>
    <scope>NUCLEOTIDE SEQUENCE [LARGE SCALE GENOMIC DNA]</scope>
    <source>
        <strain evidence="4 5">ATCC 49181</strain>
    </source>
</reference>
<dbReference type="InterPro" id="IPR036679">
    <property type="entry name" value="FlgN-like_sf"/>
</dbReference>
<keyword evidence="4" id="KW-0966">Cell projection</keyword>
<keyword evidence="4" id="KW-0969">Cilium</keyword>
<sequence length="155" mass="17663">MHQIRHLTDFVTTLKNERDTFRIFIKILQKEQSALVQERIEDTDSLTLNKVHIIKMLTRFDEKQCQYLVSQGFSPDNQGINAWLATQKSSENINVIWTELLQLAQDAQQLNKTNGILISTRLQYIQRTLSALQGAAGNIALYGPQGQTFGLGIPY</sequence>
<evidence type="ECO:0000313" key="5">
    <source>
        <dbReference type="Proteomes" id="UP000185062"/>
    </source>
</evidence>
<organism evidence="4 5">
    <name type="scientific">Nitrosomonas cryotolerans ATCC 49181</name>
    <dbReference type="NCBI Taxonomy" id="1131553"/>
    <lineage>
        <taxon>Bacteria</taxon>
        <taxon>Pseudomonadati</taxon>
        <taxon>Pseudomonadota</taxon>
        <taxon>Betaproteobacteria</taxon>
        <taxon>Nitrosomonadales</taxon>
        <taxon>Nitrosomonadaceae</taxon>
        <taxon>Nitrosomonas</taxon>
    </lineage>
</organism>
<dbReference type="STRING" id="44575.SAMN05216419_1001144"/>
<dbReference type="Gene3D" id="1.20.58.300">
    <property type="entry name" value="FlgN-like"/>
    <property type="match status" value="1"/>
</dbReference>
<dbReference type="AlphaFoldDB" id="A0A1N6IMH0"/>
<comment type="similarity">
    <text evidence="2">Belongs to the FlgN family.</text>
</comment>
<evidence type="ECO:0000256" key="1">
    <source>
        <dbReference type="ARBA" id="ARBA00002397"/>
    </source>
</evidence>
<gene>
    <name evidence="4" type="ORF">SAMN02743940_1922</name>
</gene>
<dbReference type="SUPFAM" id="SSF140566">
    <property type="entry name" value="FlgN-like"/>
    <property type="match status" value="1"/>
</dbReference>
<dbReference type="EMBL" id="FSRO01000001">
    <property type="protein sequence ID" value="SIO33219.1"/>
    <property type="molecule type" value="Genomic_DNA"/>
</dbReference>
<dbReference type="Proteomes" id="UP000185062">
    <property type="component" value="Unassembled WGS sequence"/>
</dbReference>
<dbReference type="Pfam" id="PF05130">
    <property type="entry name" value="FlgN"/>
    <property type="match status" value="1"/>
</dbReference>
<comment type="function">
    <text evidence="1">Required for the efficient initiation of filament assembly.</text>
</comment>
<evidence type="ECO:0000313" key="4">
    <source>
        <dbReference type="EMBL" id="SIO33219.1"/>
    </source>
</evidence>
<proteinExistence type="inferred from homology"/>
<dbReference type="eggNOG" id="COG3418">
    <property type="taxonomic scope" value="Bacteria"/>
</dbReference>
<keyword evidence="5" id="KW-1185">Reference proteome</keyword>
<evidence type="ECO:0000256" key="3">
    <source>
        <dbReference type="ARBA" id="ARBA00022795"/>
    </source>
</evidence>
<name>A0A1N6IMH0_9PROT</name>
<dbReference type="RefSeq" id="WP_028460549.1">
    <property type="nucleotide sequence ID" value="NZ_FSRO01000001.1"/>
</dbReference>
<dbReference type="InterPro" id="IPR007809">
    <property type="entry name" value="FlgN-like"/>
</dbReference>
<dbReference type="GO" id="GO:0044780">
    <property type="term" value="P:bacterial-type flagellum assembly"/>
    <property type="evidence" value="ECO:0007669"/>
    <property type="project" value="InterPro"/>
</dbReference>
<protein>
    <submittedName>
        <fullName evidence="4">Flagella synthesis protein FlgN</fullName>
    </submittedName>
</protein>
<keyword evidence="3" id="KW-1005">Bacterial flagellum biogenesis</keyword>
<evidence type="ECO:0000256" key="2">
    <source>
        <dbReference type="ARBA" id="ARBA00007703"/>
    </source>
</evidence>